<evidence type="ECO:0000313" key="3">
    <source>
        <dbReference type="Proteomes" id="UP000299102"/>
    </source>
</evidence>
<gene>
    <name evidence="2" type="ORF">EVAR_28541_1</name>
</gene>
<feature type="region of interest" description="Disordered" evidence="1">
    <location>
        <begin position="1"/>
        <end position="24"/>
    </location>
</feature>
<keyword evidence="3" id="KW-1185">Reference proteome</keyword>
<dbReference type="Proteomes" id="UP000299102">
    <property type="component" value="Unassembled WGS sequence"/>
</dbReference>
<name>A0A4C1UY73_EUMVA</name>
<evidence type="ECO:0000313" key="2">
    <source>
        <dbReference type="EMBL" id="GBP30902.1"/>
    </source>
</evidence>
<dbReference type="AlphaFoldDB" id="A0A4C1UY73"/>
<accession>A0A4C1UY73</accession>
<organism evidence="2 3">
    <name type="scientific">Eumeta variegata</name>
    <name type="common">Bagworm moth</name>
    <name type="synonym">Eumeta japonica</name>
    <dbReference type="NCBI Taxonomy" id="151549"/>
    <lineage>
        <taxon>Eukaryota</taxon>
        <taxon>Metazoa</taxon>
        <taxon>Ecdysozoa</taxon>
        <taxon>Arthropoda</taxon>
        <taxon>Hexapoda</taxon>
        <taxon>Insecta</taxon>
        <taxon>Pterygota</taxon>
        <taxon>Neoptera</taxon>
        <taxon>Endopterygota</taxon>
        <taxon>Lepidoptera</taxon>
        <taxon>Glossata</taxon>
        <taxon>Ditrysia</taxon>
        <taxon>Tineoidea</taxon>
        <taxon>Psychidae</taxon>
        <taxon>Oiketicinae</taxon>
        <taxon>Eumeta</taxon>
    </lineage>
</organism>
<proteinExistence type="predicted"/>
<dbReference type="EMBL" id="BGZK01000239">
    <property type="protein sequence ID" value="GBP30902.1"/>
    <property type="molecule type" value="Genomic_DNA"/>
</dbReference>
<protein>
    <submittedName>
        <fullName evidence="2">Uncharacterized protein</fullName>
    </submittedName>
</protein>
<sequence length="185" mass="20484">MWTNEGREGSGVIEEKAHRPNRLPDKQQRETIVICCRLLFNGRISGNLVSTHVSRDSRDRSDLTFNSATVSVNVRPNDNESVHHCRIQDLHALDPDPETCAGCANSQKSKGLSSSQSTRMSPKCFLYFISYSRAAFLTLRSRGSSLERISPPPPMVSPTLKSMGRIVESLRDTDNSSPTASSSFL</sequence>
<comment type="caution">
    <text evidence="2">The sequence shown here is derived from an EMBL/GenBank/DDBJ whole genome shotgun (WGS) entry which is preliminary data.</text>
</comment>
<reference evidence="2 3" key="1">
    <citation type="journal article" date="2019" name="Commun. Biol.">
        <title>The bagworm genome reveals a unique fibroin gene that provides high tensile strength.</title>
        <authorList>
            <person name="Kono N."/>
            <person name="Nakamura H."/>
            <person name="Ohtoshi R."/>
            <person name="Tomita M."/>
            <person name="Numata K."/>
            <person name="Arakawa K."/>
        </authorList>
    </citation>
    <scope>NUCLEOTIDE SEQUENCE [LARGE SCALE GENOMIC DNA]</scope>
</reference>
<evidence type="ECO:0000256" key="1">
    <source>
        <dbReference type="SAM" id="MobiDB-lite"/>
    </source>
</evidence>